<dbReference type="Proteomes" id="UP000198402">
    <property type="component" value="Unassembled WGS sequence"/>
</dbReference>
<name>A0A1Z5H3G2_9LACO</name>
<keyword evidence="1" id="KW-0472">Membrane</keyword>
<dbReference type="OrthoDB" id="2320781at2"/>
<keyword evidence="1" id="KW-0812">Transmembrane</keyword>
<dbReference type="RefSeq" id="WP_054653669.1">
    <property type="nucleotide sequence ID" value="NZ_BBFL01000001.1"/>
</dbReference>
<feature type="transmembrane region" description="Helical" evidence="1">
    <location>
        <begin position="73"/>
        <end position="91"/>
    </location>
</feature>
<keyword evidence="3" id="KW-1185">Reference proteome</keyword>
<feature type="transmembrane region" description="Helical" evidence="1">
    <location>
        <begin position="43"/>
        <end position="61"/>
    </location>
</feature>
<keyword evidence="1" id="KW-1133">Transmembrane helix</keyword>
<dbReference type="AlphaFoldDB" id="A0A1Z5H3G2"/>
<evidence type="ECO:0000313" key="2">
    <source>
        <dbReference type="EMBL" id="GAT17838.1"/>
    </source>
</evidence>
<comment type="caution">
    <text evidence="2">The sequence shown here is derived from an EMBL/GenBank/DDBJ whole genome shotgun (WGS) entry which is preliminary data.</text>
</comment>
<protein>
    <submittedName>
        <fullName evidence="2">Uncharacterized protein</fullName>
    </submittedName>
</protein>
<gene>
    <name evidence="2" type="ORF">IWT126_00094</name>
</gene>
<reference evidence="2 3" key="1">
    <citation type="submission" date="2015-11" db="EMBL/GenBank/DDBJ databases">
        <title>Draft genome sequences of new species of the genus Lactobacillus isolated from orchardgrass silage.</title>
        <authorList>
            <person name="Tohno M."/>
            <person name="Tanizawa Y."/>
            <person name="Arita M."/>
        </authorList>
    </citation>
    <scope>NUCLEOTIDE SEQUENCE [LARGE SCALE GENOMIC DNA]</scope>
    <source>
        <strain evidence="2 3">IWT126</strain>
    </source>
</reference>
<proteinExistence type="predicted"/>
<accession>A0A1Z5H3G2</accession>
<feature type="transmembrane region" description="Helical" evidence="1">
    <location>
        <begin position="21"/>
        <end position="37"/>
    </location>
</feature>
<sequence length="93" mass="10293">MMNRINLQLVAMGREVTWGRVLILALNFVTFISLILGTSASLYAALLFASMILFSGHFIVFDTTKQARGLQELDLWLIGLTLAAGYLKLVFGI</sequence>
<evidence type="ECO:0000256" key="1">
    <source>
        <dbReference type="SAM" id="Phobius"/>
    </source>
</evidence>
<dbReference type="EMBL" id="BCMG01000001">
    <property type="protein sequence ID" value="GAT17838.1"/>
    <property type="molecule type" value="Genomic_DNA"/>
</dbReference>
<evidence type="ECO:0000313" key="3">
    <source>
        <dbReference type="Proteomes" id="UP000198402"/>
    </source>
</evidence>
<organism evidence="2 3">
    <name type="scientific">Secundilactobacillus silagei JCM 19001</name>
    <dbReference type="NCBI Taxonomy" id="1302250"/>
    <lineage>
        <taxon>Bacteria</taxon>
        <taxon>Bacillati</taxon>
        <taxon>Bacillota</taxon>
        <taxon>Bacilli</taxon>
        <taxon>Lactobacillales</taxon>
        <taxon>Lactobacillaceae</taxon>
        <taxon>Secundilactobacillus</taxon>
    </lineage>
</organism>